<feature type="transmembrane region" description="Helical" evidence="1">
    <location>
        <begin position="6"/>
        <end position="28"/>
    </location>
</feature>
<sequence>MKNKQYLMMITFIVISIVFIFSISDIYYSLPSPFIYMKANAHSFTPNDYASFIAAVDQFQTELNLVQLNSDNNNLQLLQEHVEKASKLFYRNLISEFEEQNQKNADNITATLETLQKISLNSTAKDQQIKINQIVSDINKKSDEITVWSLEQRQQQSQQEEGVETRFFNTITEFFNNLFFGSGDFERDTQYDTEIQPLRIAELVDIVLIDYGEAFNVDYDMTDMTNMMQMNENHTSMIKHNMSPSSDNTSLMQMDSASTKEIDMRIQASKNHTMITDMGAYQSAEFLSAKIPEIFKNELKPLPTTGEDSKAFVSNLESGLINLNNLVRDKAPPMDLMMVVHTEIHPNFLQAYNIELQ</sequence>
<evidence type="ECO:0000313" key="2">
    <source>
        <dbReference type="EMBL" id="VFJ14704.1"/>
    </source>
</evidence>
<protein>
    <recommendedName>
        <fullName evidence="4">DUF5667 domain-containing protein</fullName>
    </recommendedName>
</protein>
<keyword evidence="3" id="KW-1185">Reference proteome</keyword>
<gene>
    <name evidence="2" type="ORF">NFRAN_2382</name>
</gene>
<accession>A0A484IGC1</accession>
<evidence type="ECO:0000256" key="1">
    <source>
        <dbReference type="SAM" id="Phobius"/>
    </source>
</evidence>
<dbReference type="AlphaFoldDB" id="A0A484IGC1"/>
<proteinExistence type="predicted"/>
<dbReference type="RefSeq" id="WP_134484839.1">
    <property type="nucleotide sequence ID" value="NZ_LR216287.1"/>
</dbReference>
<keyword evidence="1" id="KW-0472">Membrane</keyword>
<keyword evidence="1" id="KW-1133">Transmembrane helix</keyword>
<evidence type="ECO:0008006" key="4">
    <source>
        <dbReference type="Google" id="ProtNLM"/>
    </source>
</evidence>
<evidence type="ECO:0000313" key="3">
    <source>
        <dbReference type="Proteomes" id="UP000294299"/>
    </source>
</evidence>
<dbReference type="EMBL" id="LR216287">
    <property type="protein sequence ID" value="VFJ14704.1"/>
    <property type="molecule type" value="Genomic_DNA"/>
</dbReference>
<keyword evidence="1" id="KW-0812">Transmembrane</keyword>
<dbReference type="Proteomes" id="UP000294299">
    <property type="component" value="Chromosome NFRAN"/>
</dbReference>
<name>A0A484IGC1_9ARCH</name>
<dbReference type="KEGG" id="nfn:NFRAN_2382"/>
<organism evidence="2 3">
    <name type="scientific">Candidatus Nitrosocosmicus franklandianus</name>
    <dbReference type="NCBI Taxonomy" id="1798806"/>
    <lineage>
        <taxon>Archaea</taxon>
        <taxon>Nitrososphaerota</taxon>
        <taxon>Nitrososphaeria</taxon>
        <taxon>Nitrososphaerales</taxon>
        <taxon>Nitrososphaeraceae</taxon>
        <taxon>Candidatus Nitrosocosmicus</taxon>
    </lineage>
</organism>
<dbReference type="GeneID" id="39421597"/>
<reference evidence="2 3" key="1">
    <citation type="submission" date="2019-02" db="EMBL/GenBank/DDBJ databases">
        <authorList>
            <person name="Lehtovirta-Morley E L."/>
        </authorList>
    </citation>
    <scope>NUCLEOTIDE SEQUENCE [LARGE SCALE GENOMIC DNA]</scope>
    <source>
        <strain evidence="2">NFRAN1</strain>
    </source>
</reference>
<dbReference type="OrthoDB" id="11671at2157"/>